<evidence type="ECO:0000313" key="1">
    <source>
        <dbReference type="EMBL" id="OAX77892.1"/>
    </source>
</evidence>
<protein>
    <submittedName>
        <fullName evidence="1">Uncharacterized protein</fullName>
    </submittedName>
</protein>
<dbReference type="OrthoDB" id="4485682at2759"/>
<comment type="caution">
    <text evidence="1">The sequence shown here is derived from an EMBL/GenBank/DDBJ whole genome shotgun (WGS) entry which is preliminary data.</text>
</comment>
<dbReference type="Proteomes" id="UP000091918">
    <property type="component" value="Unassembled WGS sequence"/>
</dbReference>
<name>A0A1B7NM77_9EURO</name>
<organism evidence="1 2">
    <name type="scientific">Emergomyces africanus</name>
    <dbReference type="NCBI Taxonomy" id="1955775"/>
    <lineage>
        <taxon>Eukaryota</taxon>
        <taxon>Fungi</taxon>
        <taxon>Dikarya</taxon>
        <taxon>Ascomycota</taxon>
        <taxon>Pezizomycotina</taxon>
        <taxon>Eurotiomycetes</taxon>
        <taxon>Eurotiomycetidae</taxon>
        <taxon>Onygenales</taxon>
        <taxon>Ajellomycetaceae</taxon>
        <taxon>Emergomyces</taxon>
    </lineage>
</organism>
<proteinExistence type="predicted"/>
<gene>
    <name evidence="1" type="ORF">ACJ72_07804</name>
</gene>
<evidence type="ECO:0000313" key="2">
    <source>
        <dbReference type="Proteomes" id="UP000091918"/>
    </source>
</evidence>
<sequence>MRQRLDVVVEVGHNCCPLTVDDGIFVMTIKDEADIYTVPIPAHGRGIQMTIKKVGYSEIRANKAILRKPTSHL</sequence>
<reference evidence="1 2" key="1">
    <citation type="submission" date="2015-07" db="EMBL/GenBank/DDBJ databases">
        <title>Emmonsia species relationships and genome sequence.</title>
        <authorList>
            <person name="Cuomo C.A."/>
            <person name="Schwartz I.S."/>
            <person name="Kenyon C."/>
            <person name="de Hoog G.S."/>
            <person name="Govender N.P."/>
            <person name="Botha A."/>
            <person name="Moreno L."/>
            <person name="de Vries M."/>
            <person name="Munoz J.F."/>
            <person name="Stielow J.B."/>
        </authorList>
    </citation>
    <scope>NUCLEOTIDE SEQUENCE [LARGE SCALE GENOMIC DNA]</scope>
    <source>
        <strain evidence="1 2">CBS 136260</strain>
    </source>
</reference>
<dbReference type="AlphaFoldDB" id="A0A1B7NM77"/>
<dbReference type="EMBL" id="LGUA01001943">
    <property type="protein sequence ID" value="OAX77892.1"/>
    <property type="molecule type" value="Genomic_DNA"/>
</dbReference>
<keyword evidence="2" id="KW-1185">Reference proteome</keyword>
<accession>A0A1B7NM77</accession>